<proteinExistence type="predicted"/>
<protein>
    <submittedName>
        <fullName evidence="2">Uncharacterized protein</fullName>
    </submittedName>
</protein>
<dbReference type="EMBL" id="LT670817">
    <property type="protein sequence ID" value="SHG90979.1"/>
    <property type="molecule type" value="Genomic_DNA"/>
</dbReference>
<evidence type="ECO:0000313" key="3">
    <source>
        <dbReference type="Proteomes" id="UP000189796"/>
    </source>
</evidence>
<dbReference type="OrthoDB" id="4338705at2"/>
<name>A0A1M5NP56_9BRAD</name>
<evidence type="ECO:0000313" key="2">
    <source>
        <dbReference type="EMBL" id="SHG90979.1"/>
    </source>
</evidence>
<dbReference type="AlphaFoldDB" id="A0A1M5NP56"/>
<accession>A0A1M5NP56</accession>
<feature type="compositionally biased region" description="Basic residues" evidence="1">
    <location>
        <begin position="13"/>
        <end position="22"/>
    </location>
</feature>
<reference evidence="2 3" key="1">
    <citation type="submission" date="2016-11" db="EMBL/GenBank/DDBJ databases">
        <authorList>
            <person name="Jaros S."/>
            <person name="Januszkiewicz K."/>
            <person name="Wedrychowicz H."/>
        </authorList>
    </citation>
    <scope>NUCLEOTIDE SEQUENCE [LARGE SCALE GENOMIC DNA]</scope>
    <source>
        <strain evidence="2 3">GAS138</strain>
    </source>
</reference>
<gene>
    <name evidence="2" type="ORF">SAMN05443248_3059</name>
</gene>
<feature type="region of interest" description="Disordered" evidence="1">
    <location>
        <begin position="1"/>
        <end position="29"/>
    </location>
</feature>
<organism evidence="2 3">
    <name type="scientific">Bradyrhizobium erythrophlei</name>
    <dbReference type="NCBI Taxonomy" id="1437360"/>
    <lineage>
        <taxon>Bacteria</taxon>
        <taxon>Pseudomonadati</taxon>
        <taxon>Pseudomonadota</taxon>
        <taxon>Alphaproteobacteria</taxon>
        <taxon>Hyphomicrobiales</taxon>
        <taxon>Nitrobacteraceae</taxon>
        <taxon>Bradyrhizobium</taxon>
    </lineage>
</organism>
<dbReference type="Proteomes" id="UP000189796">
    <property type="component" value="Chromosome I"/>
</dbReference>
<sequence length="160" mass="17700">MPYKALASDGKDGRKRKGKRTTKNSSTAPRKLVITARFREKAAEAVQYRLLGYKFQQIADEMKIDIAYAHRLVKWAKDREPVEGAAELKALMSDRLEMMLTGTLGNAFEGDSEAQEQSRRTMEIQAKLHGLYAAQKLEHSGEVAGGGTSVIVISSDDAKL</sequence>
<dbReference type="RefSeq" id="WP_079602006.1">
    <property type="nucleotide sequence ID" value="NZ_LT670817.1"/>
</dbReference>
<evidence type="ECO:0000256" key="1">
    <source>
        <dbReference type="SAM" id="MobiDB-lite"/>
    </source>
</evidence>